<dbReference type="Proteomes" id="UP000663866">
    <property type="component" value="Unassembled WGS sequence"/>
</dbReference>
<organism evidence="1 2">
    <name type="scientific">Rotaria magnacalcarata</name>
    <dbReference type="NCBI Taxonomy" id="392030"/>
    <lineage>
        <taxon>Eukaryota</taxon>
        <taxon>Metazoa</taxon>
        <taxon>Spiralia</taxon>
        <taxon>Gnathifera</taxon>
        <taxon>Rotifera</taxon>
        <taxon>Eurotatoria</taxon>
        <taxon>Bdelloidea</taxon>
        <taxon>Philodinida</taxon>
        <taxon>Philodinidae</taxon>
        <taxon>Rotaria</taxon>
    </lineage>
</organism>
<keyword evidence="2" id="KW-1185">Reference proteome</keyword>
<dbReference type="EMBL" id="CAJOBG010095748">
    <property type="protein sequence ID" value="CAF4682807.1"/>
    <property type="molecule type" value="Genomic_DNA"/>
</dbReference>
<gene>
    <name evidence="1" type="ORF">OVN521_LOCUS47792</name>
</gene>
<dbReference type="AlphaFoldDB" id="A0A821HB19"/>
<sequence length="29" mass="3696">YEQLQFEHQLEIERIRLHYDHELKEKLTG</sequence>
<reference evidence="1" key="1">
    <citation type="submission" date="2021-02" db="EMBL/GenBank/DDBJ databases">
        <authorList>
            <person name="Nowell W R."/>
        </authorList>
    </citation>
    <scope>NUCLEOTIDE SEQUENCE</scope>
</reference>
<proteinExistence type="predicted"/>
<feature type="non-terminal residue" evidence="1">
    <location>
        <position position="1"/>
    </location>
</feature>
<evidence type="ECO:0000313" key="2">
    <source>
        <dbReference type="Proteomes" id="UP000663866"/>
    </source>
</evidence>
<comment type="caution">
    <text evidence="1">The sequence shown here is derived from an EMBL/GenBank/DDBJ whole genome shotgun (WGS) entry which is preliminary data.</text>
</comment>
<name>A0A821HB19_9BILA</name>
<protein>
    <submittedName>
        <fullName evidence="1">Uncharacterized protein</fullName>
    </submittedName>
</protein>
<accession>A0A821HB19</accession>
<evidence type="ECO:0000313" key="1">
    <source>
        <dbReference type="EMBL" id="CAF4682807.1"/>
    </source>
</evidence>